<evidence type="ECO:0000259" key="3">
    <source>
        <dbReference type="Pfam" id="PF09377"/>
    </source>
</evidence>
<comment type="similarity">
    <text evidence="1">Belongs to the SDO1/SBDS family.</text>
</comment>
<dbReference type="Pfam" id="PF20268">
    <property type="entry name" value="SBDS_C"/>
    <property type="match status" value="1"/>
</dbReference>
<dbReference type="InterPro" id="IPR039100">
    <property type="entry name" value="Sdo1/SBDS-like"/>
</dbReference>
<organism evidence="5 6">
    <name type="scientific">Methanoculleus bourgensis</name>
    <dbReference type="NCBI Taxonomy" id="83986"/>
    <lineage>
        <taxon>Archaea</taxon>
        <taxon>Methanobacteriati</taxon>
        <taxon>Methanobacteriota</taxon>
        <taxon>Stenosarchaea group</taxon>
        <taxon>Methanomicrobia</taxon>
        <taxon>Methanomicrobiales</taxon>
        <taxon>Methanomicrobiaceae</taxon>
        <taxon>Methanoculleus</taxon>
    </lineage>
</organism>
<accession>A0A0X3BL49</accession>
<dbReference type="RefSeq" id="WP_062262407.1">
    <property type="nucleotide sequence ID" value="NZ_JAHAVR010000003.1"/>
</dbReference>
<dbReference type="Proteomes" id="UP000069850">
    <property type="component" value="Chromosome 1"/>
</dbReference>
<dbReference type="EMBL" id="LT158599">
    <property type="protein sequence ID" value="CVK32205.1"/>
    <property type="molecule type" value="Genomic_DNA"/>
</dbReference>
<reference evidence="5 6" key="1">
    <citation type="submission" date="2016-01" db="EMBL/GenBank/DDBJ databases">
        <authorList>
            <person name="Manzoor S."/>
        </authorList>
    </citation>
    <scope>NUCLEOTIDE SEQUENCE [LARGE SCALE GENOMIC DNA]</scope>
    <source>
        <strain evidence="5">Methanoculleus sp MAB1</strain>
    </source>
</reference>
<dbReference type="OrthoDB" id="84504at2157"/>
<dbReference type="InterPro" id="IPR046928">
    <property type="entry name" value="SDO1/SBDS_C"/>
</dbReference>
<dbReference type="Gene3D" id="3.30.70.240">
    <property type="match status" value="1"/>
</dbReference>
<feature type="domain" description="Ribosome maturation protein SDO1/SBDS central" evidence="3">
    <location>
        <begin position="101"/>
        <end position="162"/>
    </location>
</feature>
<evidence type="ECO:0000313" key="5">
    <source>
        <dbReference type="EMBL" id="CVK32205.1"/>
    </source>
</evidence>
<evidence type="ECO:0000259" key="2">
    <source>
        <dbReference type="Pfam" id="PF01172"/>
    </source>
</evidence>
<dbReference type="Pfam" id="PF01172">
    <property type="entry name" value="SBDS_N"/>
    <property type="match status" value="1"/>
</dbReference>
<dbReference type="KEGG" id="mema:MMAB1_0991"/>
<protein>
    <submittedName>
        <fullName evidence="5">Ribosome maturation protein SDO1 homolog</fullName>
    </submittedName>
</protein>
<dbReference type="NCBIfam" id="TIGR00291">
    <property type="entry name" value="RNA_SBDS"/>
    <property type="match status" value="1"/>
</dbReference>
<feature type="domain" description="Ribosome maturation protein SDO1/SBDS N-terminal" evidence="2">
    <location>
        <begin position="7"/>
        <end position="93"/>
    </location>
</feature>
<name>A0A0X3BL49_9EURY</name>
<dbReference type="Pfam" id="PF09377">
    <property type="entry name" value="SBDS_domain_II"/>
    <property type="match status" value="1"/>
</dbReference>
<dbReference type="GeneID" id="27136958"/>
<dbReference type="SUPFAM" id="SSF109728">
    <property type="entry name" value="Hypothetical protein AF0491, middle domain"/>
    <property type="match status" value="1"/>
</dbReference>
<dbReference type="SUPFAM" id="SSF89895">
    <property type="entry name" value="FYSH domain"/>
    <property type="match status" value="1"/>
</dbReference>
<dbReference type="InterPro" id="IPR036786">
    <property type="entry name" value="Ribosome_mat_SBDS_N_sf"/>
</dbReference>
<dbReference type="GO" id="GO:0042256">
    <property type="term" value="P:cytosolic ribosome assembly"/>
    <property type="evidence" value="ECO:0007669"/>
    <property type="project" value="InterPro"/>
</dbReference>
<dbReference type="Gene3D" id="3.30.1250.10">
    <property type="entry name" value="Ribosome maturation protein SBDS, N-terminal domain"/>
    <property type="match status" value="1"/>
</dbReference>
<dbReference type="Gene3D" id="1.10.10.900">
    <property type="entry name" value="SBDS protein C-terminal domain, subdomain 1"/>
    <property type="match status" value="1"/>
</dbReference>
<dbReference type="PANTHER" id="PTHR10927">
    <property type="entry name" value="RIBOSOME MATURATION PROTEIN SBDS"/>
    <property type="match status" value="1"/>
</dbReference>
<feature type="domain" description="Ribosome maturation protein SDO1/SBDS C-terminal" evidence="4">
    <location>
        <begin position="164"/>
        <end position="231"/>
    </location>
</feature>
<dbReference type="InterPro" id="IPR002140">
    <property type="entry name" value="Sdo1/SBDS"/>
</dbReference>
<sequence length="234" mass="26747">MIPLDQAVVARLESHGERFEVLVDPDLAMRIRQGEEIDLEEVVAADFVFSNAAHGERAPDEALMKVFKTTEFEPAALRIIKRGEIQLTADQRRQRIAERRNQVITFISRNAINPQSGFPHPPQRIELAMEEARVNIDPFKSVEEQVKETVKALRPLLPIRFEEIRIAVRIPADYAPRAYGELQAAVTIEQNEWQKDGSWIAVVRIPAGIQEEFYDLVNKISRGNAETRILERKS</sequence>
<proteinExistence type="inferred from homology"/>
<dbReference type="AlphaFoldDB" id="A0A0X3BL49"/>
<dbReference type="InterPro" id="IPR018978">
    <property type="entry name" value="SDO1/SBDS_central"/>
</dbReference>
<dbReference type="InterPro" id="IPR019783">
    <property type="entry name" value="SDO1/SBDS_N"/>
</dbReference>
<gene>
    <name evidence="5" type="ORF">MMAB1_0991</name>
</gene>
<evidence type="ECO:0000256" key="1">
    <source>
        <dbReference type="ARBA" id="ARBA00007433"/>
    </source>
</evidence>
<dbReference type="InterPro" id="IPR035647">
    <property type="entry name" value="EFG_III/V"/>
</dbReference>
<dbReference type="InterPro" id="IPR037188">
    <property type="entry name" value="Sdo1/SBDS_central_sf"/>
</dbReference>
<dbReference type="PANTHER" id="PTHR10927:SF4">
    <property type="entry name" value="RIBOSOME MATURATION PROTEIN SDO1 HOMOLOG"/>
    <property type="match status" value="1"/>
</dbReference>
<dbReference type="SUPFAM" id="SSF54980">
    <property type="entry name" value="EF-G C-terminal domain-like"/>
    <property type="match status" value="1"/>
</dbReference>
<evidence type="ECO:0000313" key="6">
    <source>
        <dbReference type="Proteomes" id="UP000069850"/>
    </source>
</evidence>
<evidence type="ECO:0000259" key="4">
    <source>
        <dbReference type="Pfam" id="PF20268"/>
    </source>
</evidence>